<proteinExistence type="predicted"/>
<organism evidence="1">
    <name type="scientific">invertebrate metagenome</name>
    <dbReference type="NCBI Taxonomy" id="1711999"/>
    <lineage>
        <taxon>unclassified sequences</taxon>
        <taxon>metagenomes</taxon>
        <taxon>organismal metagenomes</taxon>
    </lineage>
</organism>
<name>A0A2H9TBN3_9ZZZZ</name>
<reference evidence="1" key="1">
    <citation type="journal article" date="2017" name="Appl. Environ. Microbiol.">
        <title>Molecular characterization of an Endozoicomonas-like organism causing infection in king scallop Pecten maximus L.</title>
        <authorList>
            <person name="Cano I."/>
            <person name="van Aerle R."/>
            <person name="Ross S."/>
            <person name="Verner-Jeffreys D.W."/>
            <person name="Paley R.K."/>
            <person name="Rimmer G."/>
            <person name="Ryder D."/>
            <person name="Hooper P."/>
            <person name="Stone D."/>
            <person name="Feist S.W."/>
        </authorList>
    </citation>
    <scope>NUCLEOTIDE SEQUENCE</scope>
</reference>
<sequence length="242" mass="27987">MKNFNTPRIYHAILMLLILTSSLLSAEEAIHTKMQFIPMERIILQAKNQYGKSIVIDSAKRISFNEKAIVRLDFMDNNNPWRLVFDAVTGQETTRASLKQPMALEKILDKLSRDYSPTQIIKTALFPLTKTTVNNRELTRSIEFIDNRKKRWLIIMDAYTGLALELNRLESKPTGQSLAAEQLIKMVRQRYTCAVIIKTKMSTWKNRRVKEVTILTKEGTPRKILITPVTGEIIDDRISTRY</sequence>
<dbReference type="EMBL" id="NSIT01000012">
    <property type="protein sequence ID" value="PJE80599.1"/>
    <property type="molecule type" value="Genomic_DNA"/>
</dbReference>
<gene>
    <name evidence="1" type="ORF">CI610_00421</name>
</gene>
<comment type="caution">
    <text evidence="1">The sequence shown here is derived from an EMBL/GenBank/DDBJ whole genome shotgun (WGS) entry which is preliminary data.</text>
</comment>
<accession>A0A2H9TBN3</accession>
<evidence type="ECO:0000313" key="1">
    <source>
        <dbReference type="EMBL" id="PJE80599.1"/>
    </source>
</evidence>
<dbReference type="AlphaFoldDB" id="A0A2H9TBN3"/>
<protein>
    <recommendedName>
        <fullName evidence="2">PepSY domain-containing protein</fullName>
    </recommendedName>
</protein>
<evidence type="ECO:0008006" key="2">
    <source>
        <dbReference type="Google" id="ProtNLM"/>
    </source>
</evidence>